<dbReference type="PANTHER" id="PTHR46642:SF3">
    <property type="entry name" value="PHOSPHOGLUCAN PHOSPHATASE DSP4, CHLOROPLASTIC"/>
    <property type="match status" value="1"/>
</dbReference>
<keyword evidence="1" id="KW-0378">Hydrolase</keyword>
<feature type="domain" description="Tyrosine-protein phosphatase" evidence="4">
    <location>
        <begin position="125"/>
        <end position="282"/>
    </location>
</feature>
<accession>A0ABD1ZJ60</accession>
<dbReference type="EMBL" id="JBHFFA010000001">
    <property type="protein sequence ID" value="KAL2651423.1"/>
    <property type="molecule type" value="Genomic_DNA"/>
</dbReference>
<dbReference type="Gene3D" id="3.90.190.10">
    <property type="entry name" value="Protein tyrosine phosphatase superfamily"/>
    <property type="match status" value="1"/>
</dbReference>
<comment type="caution">
    <text evidence="6">The sequence shown here is derived from an EMBL/GenBank/DDBJ whole genome shotgun (WGS) entry which is preliminary data.</text>
</comment>
<sequence>MAMSCAAARTLLASAVNVRCEARSSRTKEGSVSNLAIVRVYGSWCPARSLRMAAADALSAARTFNKKRLRICSAPRFPRLQNVGVMANAGKTEDTEVEKKTEEYTDSMQHAMGTALTYRHELGMNYAHVLPNLIVGSCLQTPADVDKLKKAGVSTVFCLQQDPDLAYFNVDIGAIIKRAKEVDGIEHIRAQIRDFDPYDLRLRLPKVVATLFQAAKKNGGTTYVHCTAGLGRAPAVALTYMYWILGYDLSEANAMLQKVRTCHPKLDSIKAATADLLTGNSKEKVKLAWMRGANNSVEVAGLDVGWYERVAFTKGSDGNWYLERELPVGRYEFKYIVDGNWCTNPDTSCTEANKDGHVNNYIEVKGDKSTWEFREQVMAADFVLNNEHRKIIKTKLEELAKSRN</sequence>
<evidence type="ECO:0000259" key="5">
    <source>
        <dbReference type="PROSITE" id="PS50056"/>
    </source>
</evidence>
<dbReference type="InterPro" id="IPR020422">
    <property type="entry name" value="TYR_PHOSPHATASE_DUAL_dom"/>
</dbReference>
<dbReference type="SUPFAM" id="SSF52799">
    <property type="entry name" value="(Phosphotyrosine protein) phosphatases II"/>
    <property type="match status" value="1"/>
</dbReference>
<dbReference type="GO" id="GO:0004721">
    <property type="term" value="F:phosphoprotein phosphatase activity"/>
    <property type="evidence" value="ECO:0007669"/>
    <property type="project" value="UniProtKB-KW"/>
</dbReference>
<evidence type="ECO:0000256" key="2">
    <source>
        <dbReference type="ARBA" id="ARBA00022912"/>
    </source>
</evidence>
<keyword evidence="2" id="KW-0904">Protein phosphatase</keyword>
<dbReference type="CDD" id="cd14526">
    <property type="entry name" value="DSP_laforin-like"/>
    <property type="match status" value="1"/>
</dbReference>
<gene>
    <name evidence="6" type="ORF">R1flu_019551</name>
</gene>
<dbReference type="InterPro" id="IPR014756">
    <property type="entry name" value="Ig_E-set"/>
</dbReference>
<dbReference type="Proteomes" id="UP001605036">
    <property type="component" value="Unassembled WGS sequence"/>
</dbReference>
<dbReference type="Gene3D" id="2.60.40.10">
    <property type="entry name" value="Immunoglobulins"/>
    <property type="match status" value="1"/>
</dbReference>
<dbReference type="AlphaFoldDB" id="A0ABD1ZJ60"/>
<dbReference type="InterPro" id="IPR000340">
    <property type="entry name" value="Dual-sp_phosphatase_cat-dom"/>
</dbReference>
<evidence type="ECO:0000313" key="6">
    <source>
        <dbReference type="EMBL" id="KAL2651423.1"/>
    </source>
</evidence>
<dbReference type="InterPro" id="IPR045204">
    <property type="entry name" value="DSP_laforin-like"/>
</dbReference>
<feature type="domain" description="Tyrosine specific protein phosphatases" evidence="5">
    <location>
        <begin position="202"/>
        <end position="260"/>
    </location>
</feature>
<keyword evidence="3" id="KW-0119">Carbohydrate metabolism</keyword>
<dbReference type="GO" id="GO:0019203">
    <property type="term" value="F:carbohydrate phosphatase activity"/>
    <property type="evidence" value="ECO:0007669"/>
    <property type="project" value="UniProtKB-ARBA"/>
</dbReference>
<dbReference type="InterPro" id="IPR000387">
    <property type="entry name" value="Tyr_Pase_dom"/>
</dbReference>
<dbReference type="CDD" id="cd02859">
    <property type="entry name" value="E_set_AMPKbeta_like_N"/>
    <property type="match status" value="1"/>
</dbReference>
<dbReference type="Pfam" id="PF16561">
    <property type="entry name" value="AMPK1_CBM"/>
    <property type="match status" value="1"/>
</dbReference>
<dbReference type="GO" id="GO:0044042">
    <property type="term" value="P:glucan metabolic process"/>
    <property type="evidence" value="ECO:0007669"/>
    <property type="project" value="UniProtKB-ARBA"/>
</dbReference>
<dbReference type="Pfam" id="PF00782">
    <property type="entry name" value="DSPc"/>
    <property type="match status" value="1"/>
</dbReference>
<organism evidence="6 7">
    <name type="scientific">Riccia fluitans</name>
    <dbReference type="NCBI Taxonomy" id="41844"/>
    <lineage>
        <taxon>Eukaryota</taxon>
        <taxon>Viridiplantae</taxon>
        <taxon>Streptophyta</taxon>
        <taxon>Embryophyta</taxon>
        <taxon>Marchantiophyta</taxon>
        <taxon>Marchantiopsida</taxon>
        <taxon>Marchantiidae</taxon>
        <taxon>Marchantiales</taxon>
        <taxon>Ricciaceae</taxon>
        <taxon>Riccia</taxon>
    </lineage>
</organism>
<protein>
    <submittedName>
        <fullName evidence="6">Uncharacterized protein</fullName>
    </submittedName>
</protein>
<dbReference type="InterPro" id="IPR013783">
    <property type="entry name" value="Ig-like_fold"/>
</dbReference>
<proteinExistence type="predicted"/>
<dbReference type="PROSITE" id="PS50056">
    <property type="entry name" value="TYR_PHOSPHATASE_2"/>
    <property type="match status" value="1"/>
</dbReference>
<evidence type="ECO:0000313" key="7">
    <source>
        <dbReference type="Proteomes" id="UP001605036"/>
    </source>
</evidence>
<dbReference type="SMART" id="SM00195">
    <property type="entry name" value="DSPc"/>
    <property type="match status" value="1"/>
</dbReference>
<dbReference type="GO" id="GO:0005737">
    <property type="term" value="C:cytoplasm"/>
    <property type="evidence" value="ECO:0007669"/>
    <property type="project" value="UniProtKB-ARBA"/>
</dbReference>
<dbReference type="InterPro" id="IPR052832">
    <property type="entry name" value="Starch-Glucan_Phosphatase"/>
</dbReference>
<evidence type="ECO:0000256" key="1">
    <source>
        <dbReference type="ARBA" id="ARBA00022801"/>
    </source>
</evidence>
<dbReference type="PANTHER" id="PTHR46642">
    <property type="entry name" value="DUAL SPECIFICITY PHOSPHATASE, SUBGROUP, CATALYTIC DOMAIN"/>
    <property type="match status" value="1"/>
</dbReference>
<evidence type="ECO:0000259" key="4">
    <source>
        <dbReference type="PROSITE" id="PS50054"/>
    </source>
</evidence>
<dbReference type="InterPro" id="IPR032640">
    <property type="entry name" value="AMPK1_CBM"/>
</dbReference>
<evidence type="ECO:0000256" key="3">
    <source>
        <dbReference type="ARBA" id="ARBA00023277"/>
    </source>
</evidence>
<name>A0ABD1ZJ60_9MARC</name>
<dbReference type="SUPFAM" id="SSF81296">
    <property type="entry name" value="E set domains"/>
    <property type="match status" value="1"/>
</dbReference>
<keyword evidence="7" id="KW-1185">Reference proteome</keyword>
<dbReference type="PROSITE" id="PS50054">
    <property type="entry name" value="TYR_PHOSPHATASE_DUAL"/>
    <property type="match status" value="1"/>
</dbReference>
<dbReference type="InterPro" id="IPR029021">
    <property type="entry name" value="Prot-tyrosine_phosphatase-like"/>
</dbReference>
<reference evidence="6 7" key="1">
    <citation type="submission" date="2024-09" db="EMBL/GenBank/DDBJ databases">
        <title>Chromosome-scale assembly of Riccia fluitans.</title>
        <authorList>
            <person name="Paukszto L."/>
            <person name="Sawicki J."/>
            <person name="Karawczyk K."/>
            <person name="Piernik-Szablinska J."/>
            <person name="Szczecinska M."/>
            <person name="Mazdziarz M."/>
        </authorList>
    </citation>
    <scope>NUCLEOTIDE SEQUENCE [LARGE SCALE GENOMIC DNA]</scope>
    <source>
        <strain evidence="6">Rf_01</strain>
        <tissue evidence="6">Aerial parts of the thallus</tissue>
    </source>
</reference>